<gene>
    <name evidence="9" type="ORF">E1N52_07985</name>
</gene>
<evidence type="ECO:0000256" key="6">
    <source>
        <dbReference type="ARBA" id="ARBA00023136"/>
    </source>
</evidence>
<dbReference type="AlphaFoldDB" id="A0A4R5LIM2"/>
<accession>A0A4R5LIM2</accession>
<comment type="subcellular location">
    <subcellularLocation>
        <location evidence="1">Cell membrane</location>
        <topology evidence="1">Multi-pass membrane protein</topology>
    </subcellularLocation>
</comment>
<evidence type="ECO:0000256" key="5">
    <source>
        <dbReference type="ARBA" id="ARBA00022989"/>
    </source>
</evidence>
<feature type="transmembrane region" description="Helical" evidence="8">
    <location>
        <begin position="277"/>
        <end position="298"/>
    </location>
</feature>
<dbReference type="GO" id="GO:0005886">
    <property type="term" value="C:plasma membrane"/>
    <property type="evidence" value="ECO:0007669"/>
    <property type="project" value="UniProtKB-SubCell"/>
</dbReference>
<protein>
    <submittedName>
        <fullName evidence="9">DUF2029 domain-containing protein</fullName>
    </submittedName>
</protein>
<dbReference type="GO" id="GO:0016758">
    <property type="term" value="F:hexosyltransferase activity"/>
    <property type="evidence" value="ECO:0007669"/>
    <property type="project" value="InterPro"/>
</dbReference>
<keyword evidence="6 8" id="KW-0472">Membrane</keyword>
<feature type="transmembrane region" description="Helical" evidence="8">
    <location>
        <begin position="212"/>
        <end position="235"/>
    </location>
</feature>
<organism evidence="9 10">
    <name type="scientific">Paraburkholderia guartelaensis</name>
    <dbReference type="NCBI Taxonomy" id="2546446"/>
    <lineage>
        <taxon>Bacteria</taxon>
        <taxon>Pseudomonadati</taxon>
        <taxon>Pseudomonadota</taxon>
        <taxon>Betaproteobacteria</taxon>
        <taxon>Burkholderiales</taxon>
        <taxon>Burkholderiaceae</taxon>
        <taxon>Paraburkholderia</taxon>
    </lineage>
</organism>
<keyword evidence="3" id="KW-0808">Transferase</keyword>
<sequence length="402" mass="43633">MVERRPWLCRERIRLYSAALFILQAALIGIWAVSYWGLHKVGVPLPGSDFRVFWCASEVSLRHGAAAAFDNQRLLACEASLQAGTPLANMFGPWIYPPTFQLLVYPLASLPYAASYALFLGIGVAGCLLACMPVMRRSTLPWATVVAFPGIWVTMVYGQNSLLTLALVAGALGVLETAPILAGICAGMLVIKPQLGILFPLFFLCGRHFRACAAAILTAAVLCTASAALFGWSLWMKFFQAAAWFQDVALVQGEGHLWRAMPTVFAFMRSAGIGAGVAYAVHVAIALGAVLATSIAWARGINRELLAAAAIVTTLMIQPYLVYYDLAWLLLPIVCICAHANSRHPSTSLTATDYVFVTLAWFTPLLSFLLICNTATTHSWAAFLLPVWLILILVRASRDHAK</sequence>
<evidence type="ECO:0000256" key="8">
    <source>
        <dbReference type="SAM" id="Phobius"/>
    </source>
</evidence>
<evidence type="ECO:0000256" key="4">
    <source>
        <dbReference type="ARBA" id="ARBA00022692"/>
    </source>
</evidence>
<proteinExistence type="inferred from homology"/>
<keyword evidence="2" id="KW-1003">Cell membrane</keyword>
<evidence type="ECO:0000313" key="10">
    <source>
        <dbReference type="Proteomes" id="UP000295606"/>
    </source>
</evidence>
<reference evidence="9 10" key="1">
    <citation type="submission" date="2019-03" db="EMBL/GenBank/DDBJ databases">
        <title>Paraburkholderia sp. isolated from native Mimosa gymnas in Guartela State Park, Brazil.</title>
        <authorList>
            <person name="Paulitsch F."/>
            <person name="Hungria M."/>
            <person name="Delamuta J.R.M."/>
            <person name="Ribeiro R.A."/>
            <person name="Dall'Agnol R."/>
            <person name="Silva J.S.B."/>
        </authorList>
    </citation>
    <scope>NUCLEOTIDE SEQUENCE [LARGE SCALE GENOMIC DNA]</scope>
    <source>
        <strain evidence="9 10">CNPSo 3008</strain>
    </source>
</reference>
<dbReference type="EMBL" id="SMOD01000005">
    <property type="protein sequence ID" value="TDG09322.1"/>
    <property type="molecule type" value="Genomic_DNA"/>
</dbReference>
<evidence type="ECO:0000256" key="3">
    <source>
        <dbReference type="ARBA" id="ARBA00022679"/>
    </source>
</evidence>
<dbReference type="Pfam" id="PF09594">
    <property type="entry name" value="GT87"/>
    <property type="match status" value="1"/>
</dbReference>
<feature type="transmembrane region" description="Helical" evidence="8">
    <location>
        <begin position="305"/>
        <end position="321"/>
    </location>
</feature>
<feature type="transmembrane region" description="Helical" evidence="8">
    <location>
        <begin position="15"/>
        <end position="38"/>
    </location>
</feature>
<name>A0A4R5LIM2_9BURK</name>
<evidence type="ECO:0000256" key="7">
    <source>
        <dbReference type="ARBA" id="ARBA00024033"/>
    </source>
</evidence>
<dbReference type="InterPro" id="IPR018584">
    <property type="entry name" value="GT87"/>
</dbReference>
<comment type="caution">
    <text evidence="9">The sequence shown here is derived from an EMBL/GenBank/DDBJ whole genome shotgun (WGS) entry which is preliminary data.</text>
</comment>
<feature type="transmembrane region" description="Helical" evidence="8">
    <location>
        <begin position="113"/>
        <end position="132"/>
    </location>
</feature>
<keyword evidence="4 8" id="KW-0812">Transmembrane</keyword>
<evidence type="ECO:0000256" key="2">
    <source>
        <dbReference type="ARBA" id="ARBA00022475"/>
    </source>
</evidence>
<dbReference type="Proteomes" id="UP000295606">
    <property type="component" value="Unassembled WGS sequence"/>
</dbReference>
<dbReference type="OrthoDB" id="9060950at2"/>
<feature type="transmembrane region" description="Helical" evidence="8">
    <location>
        <begin position="354"/>
        <end position="371"/>
    </location>
</feature>
<feature type="transmembrane region" description="Helical" evidence="8">
    <location>
        <begin position="377"/>
        <end position="396"/>
    </location>
</feature>
<comment type="similarity">
    <text evidence="7">Belongs to the glycosyltransferase 87 family.</text>
</comment>
<evidence type="ECO:0000313" key="9">
    <source>
        <dbReference type="EMBL" id="TDG09322.1"/>
    </source>
</evidence>
<evidence type="ECO:0000256" key="1">
    <source>
        <dbReference type="ARBA" id="ARBA00004651"/>
    </source>
</evidence>
<keyword evidence="5 8" id="KW-1133">Transmembrane helix</keyword>